<dbReference type="InterPro" id="IPR029069">
    <property type="entry name" value="HotDog_dom_sf"/>
</dbReference>
<comment type="caution">
    <text evidence="3">The sequence shown here is derived from an EMBL/GenBank/DDBJ whole genome shotgun (WGS) entry which is preliminary data.</text>
</comment>
<keyword evidence="4" id="KW-1185">Reference proteome</keyword>
<proteinExistence type="predicted"/>
<organism evidence="3 4">
    <name type="scientific">marine gamma proteobacterium HTCC2143</name>
    <dbReference type="NCBI Taxonomy" id="247633"/>
    <lineage>
        <taxon>Bacteria</taxon>
        <taxon>Pseudomonadati</taxon>
        <taxon>Pseudomonadota</taxon>
        <taxon>Gammaproteobacteria</taxon>
        <taxon>Cellvibrionales</taxon>
        <taxon>Spongiibacteraceae</taxon>
        <taxon>BD1-7 clade</taxon>
    </lineage>
</organism>
<accession>A0YCS9</accession>
<name>A0YCS9_9GAMM</name>
<evidence type="ECO:0000313" key="3">
    <source>
        <dbReference type="EMBL" id="EAW31598.1"/>
    </source>
</evidence>
<protein>
    <submittedName>
        <fullName evidence="3">Acyl dehydratase</fullName>
    </submittedName>
</protein>
<reference evidence="3 4" key="1">
    <citation type="journal article" date="2010" name="J. Bacteriol.">
        <title>Genome sequence of the oligotrophic marine Gammaproteobacterium HTCC2143, isolated from the Oregon Coast.</title>
        <authorList>
            <person name="Oh H.M."/>
            <person name="Kang I."/>
            <person name="Ferriera S."/>
            <person name="Giovannoni S.J."/>
            <person name="Cho J.C."/>
        </authorList>
    </citation>
    <scope>NUCLEOTIDE SEQUENCE [LARGE SCALE GENOMIC DNA]</scope>
    <source>
        <strain evidence="3 4">HTCC2143</strain>
    </source>
</reference>
<dbReference type="CDD" id="cd03449">
    <property type="entry name" value="R_hydratase"/>
    <property type="match status" value="1"/>
</dbReference>
<dbReference type="OrthoDB" id="9774179at2"/>
<dbReference type="GO" id="GO:0006633">
    <property type="term" value="P:fatty acid biosynthetic process"/>
    <property type="evidence" value="ECO:0007669"/>
    <property type="project" value="TreeGrafter"/>
</dbReference>
<evidence type="ECO:0000256" key="1">
    <source>
        <dbReference type="ARBA" id="ARBA00023239"/>
    </source>
</evidence>
<dbReference type="SUPFAM" id="SSF54637">
    <property type="entry name" value="Thioesterase/thiol ester dehydrase-isomerase"/>
    <property type="match status" value="1"/>
</dbReference>
<feature type="domain" description="MaoC-like" evidence="2">
    <location>
        <begin position="14"/>
        <end position="117"/>
    </location>
</feature>
<gene>
    <name evidence="3" type="ORF">GP2143_08609</name>
</gene>
<dbReference type="STRING" id="247633.GP2143_08609"/>
<evidence type="ECO:0000259" key="2">
    <source>
        <dbReference type="Pfam" id="PF01575"/>
    </source>
</evidence>
<sequence length="157" mass="16672">MSNLNNFTYDEITIGQTANFSKTLTEDDLILFAAVSGDVNPVHLDPDFAATTMFGERIGHGAWTGAVISAAIALELPGPGTIYLGQSLSFRAPVKVGDTITVTLEVIEKKEAKKFITLSTLVVNQHNKTVAKGTSEVMAGTEKQSLPRPVLPAISIG</sequence>
<dbReference type="Gene3D" id="3.10.129.10">
    <property type="entry name" value="Hotdog Thioesterase"/>
    <property type="match status" value="1"/>
</dbReference>
<dbReference type="GO" id="GO:0019171">
    <property type="term" value="F:(3R)-hydroxyacyl-[acyl-carrier-protein] dehydratase activity"/>
    <property type="evidence" value="ECO:0007669"/>
    <property type="project" value="TreeGrafter"/>
</dbReference>
<dbReference type="eggNOG" id="COG2030">
    <property type="taxonomic scope" value="Bacteria"/>
</dbReference>
<dbReference type="InterPro" id="IPR050965">
    <property type="entry name" value="UPF0336/Enoyl-CoA_hydratase"/>
</dbReference>
<evidence type="ECO:0000313" key="4">
    <source>
        <dbReference type="Proteomes" id="UP000004931"/>
    </source>
</evidence>
<dbReference type="Pfam" id="PF01575">
    <property type="entry name" value="MaoC_dehydratas"/>
    <property type="match status" value="1"/>
</dbReference>
<dbReference type="FunFam" id="3.10.129.10:FF:000042">
    <property type="entry name" value="MaoC domain protein dehydratase"/>
    <property type="match status" value="1"/>
</dbReference>
<dbReference type="AlphaFoldDB" id="A0YCS9"/>
<dbReference type="InterPro" id="IPR002539">
    <property type="entry name" value="MaoC-like_dom"/>
</dbReference>
<dbReference type="EMBL" id="AAVT01000003">
    <property type="protein sequence ID" value="EAW31598.1"/>
    <property type="molecule type" value="Genomic_DNA"/>
</dbReference>
<dbReference type="PANTHER" id="PTHR43437:SF3">
    <property type="entry name" value="HYDROXYACYL-THIOESTER DEHYDRATASE TYPE 2, MITOCHONDRIAL"/>
    <property type="match status" value="1"/>
</dbReference>
<keyword evidence="1" id="KW-0456">Lyase</keyword>
<dbReference type="PANTHER" id="PTHR43437">
    <property type="entry name" value="HYDROXYACYL-THIOESTER DEHYDRATASE TYPE 2, MITOCHONDRIAL-RELATED"/>
    <property type="match status" value="1"/>
</dbReference>
<dbReference type="Proteomes" id="UP000004931">
    <property type="component" value="Unassembled WGS sequence"/>
</dbReference>